<reference evidence="2 3" key="1">
    <citation type="journal article" date="2015" name="Genome Biol. Evol.">
        <title>Phylogenomic analyses indicate that early fungi evolved digesting cell walls of algal ancestors of land plants.</title>
        <authorList>
            <person name="Chang Y."/>
            <person name="Wang S."/>
            <person name="Sekimoto S."/>
            <person name="Aerts A.L."/>
            <person name="Choi C."/>
            <person name="Clum A."/>
            <person name="LaButti K.M."/>
            <person name="Lindquist E.A."/>
            <person name="Yee Ngan C."/>
            <person name="Ohm R.A."/>
            <person name="Salamov A.A."/>
            <person name="Grigoriev I.V."/>
            <person name="Spatafora J.W."/>
            <person name="Berbee M.L."/>
        </authorList>
    </citation>
    <scope>NUCLEOTIDE SEQUENCE [LARGE SCALE GENOMIC DNA]</scope>
    <source>
        <strain evidence="2 3">NRRL 28638</strain>
    </source>
</reference>
<dbReference type="AlphaFoldDB" id="A0A137NV08"/>
<organism evidence="2 3">
    <name type="scientific">Conidiobolus coronatus (strain ATCC 28846 / CBS 209.66 / NRRL 28638)</name>
    <name type="common">Delacroixia coronata</name>
    <dbReference type="NCBI Taxonomy" id="796925"/>
    <lineage>
        <taxon>Eukaryota</taxon>
        <taxon>Fungi</taxon>
        <taxon>Fungi incertae sedis</taxon>
        <taxon>Zoopagomycota</taxon>
        <taxon>Entomophthoromycotina</taxon>
        <taxon>Entomophthoromycetes</taxon>
        <taxon>Entomophthorales</taxon>
        <taxon>Ancylistaceae</taxon>
        <taxon>Conidiobolus</taxon>
    </lineage>
</organism>
<accession>A0A137NV08</accession>
<keyword evidence="3" id="KW-1185">Reference proteome</keyword>
<name>A0A137NV08_CONC2</name>
<feature type="region of interest" description="Disordered" evidence="1">
    <location>
        <begin position="204"/>
        <end position="332"/>
    </location>
</feature>
<dbReference type="EMBL" id="KQ964709">
    <property type="protein sequence ID" value="KXN66572.1"/>
    <property type="molecule type" value="Genomic_DNA"/>
</dbReference>
<dbReference type="STRING" id="796925.A0A137NV08"/>
<evidence type="ECO:0000313" key="2">
    <source>
        <dbReference type="EMBL" id="KXN66572.1"/>
    </source>
</evidence>
<feature type="compositionally biased region" description="Low complexity" evidence="1">
    <location>
        <begin position="258"/>
        <end position="275"/>
    </location>
</feature>
<protein>
    <submittedName>
        <fullName evidence="2">Uncharacterized protein</fullName>
    </submittedName>
</protein>
<sequence>MKPFPRFPPTTIESPNIEFDPPSTCSCSLAYCPNDHSWRQVQQCIMQMDAQYGASFYTWLKNEENVLVTAVYLQRIANEYPLDRVVNGLQWLIVGWKVESVVTLLRHLTLHWGTDTPSALCPNPQQWEVSRANLVQRLTQHWPLTAQAKFIKQFMAYWKCSHQKRTFLGHLLQEASFVQCSQLFSLLGHTVDYPIKVSILQTAAKKQSSRSQKSKRPRTPIESSSPASPGKTRRLSSSPPPRRTASNASPIPEDAVHTPQTQSQSTAASPQPEQQLAQSPAPNHPWDQMLETELELETATCPRPAVFAPTSSSNDHDPQGDSTSAKRRPSLL</sequence>
<evidence type="ECO:0000313" key="3">
    <source>
        <dbReference type="Proteomes" id="UP000070444"/>
    </source>
</evidence>
<dbReference type="OrthoDB" id="2158148at2759"/>
<dbReference type="Proteomes" id="UP000070444">
    <property type="component" value="Unassembled WGS sequence"/>
</dbReference>
<proteinExistence type="predicted"/>
<evidence type="ECO:0000256" key="1">
    <source>
        <dbReference type="SAM" id="MobiDB-lite"/>
    </source>
</evidence>
<gene>
    <name evidence="2" type="ORF">CONCODRAFT_80448</name>
</gene>